<reference evidence="2" key="1">
    <citation type="submission" date="2015-09" db="EMBL/GenBank/DDBJ databases">
        <authorList>
            <person name="Zhao X."/>
        </authorList>
    </citation>
    <scope>NUCLEOTIDE SEQUENCE</scope>
</reference>
<dbReference type="RefSeq" id="YP_009226429.1">
    <property type="nucleotide sequence ID" value="NC_029106.1"/>
</dbReference>
<evidence type="ECO:0000313" key="2">
    <source>
        <dbReference type="EMBL" id="ALA45459.1"/>
    </source>
</evidence>
<proteinExistence type="predicted"/>
<organism evidence="2 3">
    <name type="scientific">Achromobacter phage phiAxp-2</name>
    <dbReference type="NCBI Taxonomy" id="1664246"/>
    <lineage>
        <taxon>Viruses</taxon>
        <taxon>Duplodnaviria</taxon>
        <taxon>Heunggongvirae</taxon>
        <taxon>Uroviricota</taxon>
        <taxon>Caudoviricetes</taxon>
        <taxon>Casjensviridae</taxon>
        <taxon>Fengtaivirus</taxon>
        <taxon>Fengtaivirus Axp2</taxon>
    </lineage>
</organism>
<dbReference type="EMBL" id="KT321316">
    <property type="protein sequence ID" value="ALA45459.1"/>
    <property type="molecule type" value="Genomic_DNA"/>
</dbReference>
<feature type="region of interest" description="Disordered" evidence="1">
    <location>
        <begin position="162"/>
        <end position="199"/>
    </location>
</feature>
<name>A0A0K2FHW7_9CAUD</name>
<dbReference type="KEGG" id="vg:26798894"/>
<gene>
    <name evidence="2" type="ORF">ADP64_000011</name>
</gene>
<keyword evidence="3" id="KW-1185">Reference proteome</keyword>
<sequence length="199" mass="22280">MATKIPSDSVTIVGGLATNADICKLFNLTDKTVRAKLANLEPQMLKGTGKYYKLSDVLPLIVKPKNVGDYIRTMNFSELPKDLTKEYWAGQRSRQIYLREAGDLWNTNEVVQKVGDAFKSVAMKIRLMGDQIERETAMTNEQRKLIETVIDETLKGIATELQTKFQPRPETPVPGDEADAPAEETTDEELATAEEDDEL</sequence>
<evidence type="ECO:0000256" key="1">
    <source>
        <dbReference type="SAM" id="MobiDB-lite"/>
    </source>
</evidence>
<dbReference type="OrthoDB" id="8916at10239"/>
<feature type="compositionally biased region" description="Acidic residues" evidence="1">
    <location>
        <begin position="176"/>
        <end position="199"/>
    </location>
</feature>
<accession>A0A0K2FHW7</accession>
<protein>
    <submittedName>
        <fullName evidence="2">Terminase small subunit</fullName>
    </submittedName>
</protein>
<dbReference type="GeneID" id="26798894"/>
<dbReference type="Proteomes" id="UP000201646">
    <property type="component" value="Segment"/>
</dbReference>
<evidence type="ECO:0000313" key="3">
    <source>
        <dbReference type="Proteomes" id="UP000201646"/>
    </source>
</evidence>